<reference evidence="1 2" key="1">
    <citation type="submission" date="2021-06" db="EMBL/GenBank/DDBJ databases">
        <authorList>
            <person name="Palmer J.M."/>
        </authorList>
    </citation>
    <scope>NUCLEOTIDE SEQUENCE [LARGE SCALE GENOMIC DNA]</scope>
    <source>
        <strain evidence="1 2">AS_MEX2019</strain>
        <tissue evidence="1">Muscle</tissue>
    </source>
</reference>
<proteinExistence type="predicted"/>
<gene>
    <name evidence="1" type="ORF">AMECASPLE_039686</name>
</gene>
<protein>
    <submittedName>
        <fullName evidence="1">Uncharacterized protein</fullName>
    </submittedName>
</protein>
<evidence type="ECO:0000313" key="2">
    <source>
        <dbReference type="Proteomes" id="UP001469553"/>
    </source>
</evidence>
<evidence type="ECO:0000313" key="1">
    <source>
        <dbReference type="EMBL" id="MEQ2297923.1"/>
    </source>
</evidence>
<sequence length="189" mass="22503">MLPSSSVLSLFSFHSFPDLLDDLFLSYERFSILLFLLNHSTLYKCYFLFLSSLYFQFNLCLLYSCLLLHLLTSPENYTMFSSTTTTCWFNSSSTVSIFMSSRTSSTSAFSFPHFTSMSMTVETSHWFWYKLPETEPYQAKENLLWFFFWFKLFKKLHVFINHLCETNIMLILIVKWKKHDAWIVFSNLV</sequence>
<name>A0ABV0YVL7_9TELE</name>
<keyword evidence="2" id="KW-1185">Reference proteome</keyword>
<dbReference type="EMBL" id="JAHRIP010046435">
    <property type="protein sequence ID" value="MEQ2297923.1"/>
    <property type="molecule type" value="Genomic_DNA"/>
</dbReference>
<comment type="caution">
    <text evidence="1">The sequence shown here is derived from an EMBL/GenBank/DDBJ whole genome shotgun (WGS) entry which is preliminary data.</text>
</comment>
<accession>A0ABV0YVL7</accession>
<organism evidence="1 2">
    <name type="scientific">Ameca splendens</name>
    <dbReference type="NCBI Taxonomy" id="208324"/>
    <lineage>
        <taxon>Eukaryota</taxon>
        <taxon>Metazoa</taxon>
        <taxon>Chordata</taxon>
        <taxon>Craniata</taxon>
        <taxon>Vertebrata</taxon>
        <taxon>Euteleostomi</taxon>
        <taxon>Actinopterygii</taxon>
        <taxon>Neopterygii</taxon>
        <taxon>Teleostei</taxon>
        <taxon>Neoteleostei</taxon>
        <taxon>Acanthomorphata</taxon>
        <taxon>Ovalentaria</taxon>
        <taxon>Atherinomorphae</taxon>
        <taxon>Cyprinodontiformes</taxon>
        <taxon>Goodeidae</taxon>
        <taxon>Ameca</taxon>
    </lineage>
</organism>
<dbReference type="Proteomes" id="UP001469553">
    <property type="component" value="Unassembled WGS sequence"/>
</dbReference>